<dbReference type="AlphaFoldDB" id="A0A9J6GSV0"/>
<gene>
    <name evidence="1" type="ORF">HPB48_000934</name>
</gene>
<keyword evidence="2" id="KW-1185">Reference proteome</keyword>
<comment type="caution">
    <text evidence="1">The sequence shown here is derived from an EMBL/GenBank/DDBJ whole genome shotgun (WGS) entry which is preliminary data.</text>
</comment>
<organism evidence="1 2">
    <name type="scientific">Haemaphysalis longicornis</name>
    <name type="common">Bush tick</name>
    <dbReference type="NCBI Taxonomy" id="44386"/>
    <lineage>
        <taxon>Eukaryota</taxon>
        <taxon>Metazoa</taxon>
        <taxon>Ecdysozoa</taxon>
        <taxon>Arthropoda</taxon>
        <taxon>Chelicerata</taxon>
        <taxon>Arachnida</taxon>
        <taxon>Acari</taxon>
        <taxon>Parasitiformes</taxon>
        <taxon>Ixodida</taxon>
        <taxon>Ixodoidea</taxon>
        <taxon>Ixodidae</taxon>
        <taxon>Haemaphysalinae</taxon>
        <taxon>Haemaphysalis</taxon>
    </lineage>
</organism>
<dbReference type="Proteomes" id="UP000821853">
    <property type="component" value="Unassembled WGS sequence"/>
</dbReference>
<dbReference type="VEuPathDB" id="VectorBase:HLOH_046326"/>
<evidence type="ECO:0000313" key="2">
    <source>
        <dbReference type="Proteomes" id="UP000821853"/>
    </source>
</evidence>
<accession>A0A9J6GSV0</accession>
<proteinExistence type="predicted"/>
<sequence>MHSIADRFDISESSVHACIEGVLKLLHSLSAEVTSWPDEREQERIKAGFLLRVLERGHATLLAAWTEAMWRSTAQRKLRSRTSPGRSFRH</sequence>
<dbReference type="EMBL" id="JABSTR010000008">
    <property type="protein sequence ID" value="KAH9377800.1"/>
    <property type="molecule type" value="Genomic_DNA"/>
</dbReference>
<evidence type="ECO:0000313" key="1">
    <source>
        <dbReference type="EMBL" id="KAH9377800.1"/>
    </source>
</evidence>
<name>A0A9J6GSV0_HAELO</name>
<reference evidence="1 2" key="1">
    <citation type="journal article" date="2020" name="Cell">
        <title>Large-Scale Comparative Analyses of Tick Genomes Elucidate Their Genetic Diversity and Vector Capacities.</title>
        <authorList>
            <consortium name="Tick Genome and Microbiome Consortium (TIGMIC)"/>
            <person name="Jia N."/>
            <person name="Wang J."/>
            <person name="Shi W."/>
            <person name="Du L."/>
            <person name="Sun Y."/>
            <person name="Zhan W."/>
            <person name="Jiang J.F."/>
            <person name="Wang Q."/>
            <person name="Zhang B."/>
            <person name="Ji P."/>
            <person name="Bell-Sakyi L."/>
            <person name="Cui X.M."/>
            <person name="Yuan T.T."/>
            <person name="Jiang B.G."/>
            <person name="Yang W.F."/>
            <person name="Lam T.T."/>
            <person name="Chang Q.C."/>
            <person name="Ding S.J."/>
            <person name="Wang X.J."/>
            <person name="Zhu J.G."/>
            <person name="Ruan X.D."/>
            <person name="Zhao L."/>
            <person name="Wei J.T."/>
            <person name="Ye R.Z."/>
            <person name="Que T.C."/>
            <person name="Du C.H."/>
            <person name="Zhou Y.H."/>
            <person name="Cheng J.X."/>
            <person name="Dai P.F."/>
            <person name="Guo W.B."/>
            <person name="Han X.H."/>
            <person name="Huang E.J."/>
            <person name="Li L.F."/>
            <person name="Wei W."/>
            <person name="Gao Y.C."/>
            <person name="Liu J.Z."/>
            <person name="Shao H.Z."/>
            <person name="Wang X."/>
            <person name="Wang C.C."/>
            <person name="Yang T.C."/>
            <person name="Huo Q.B."/>
            <person name="Li W."/>
            <person name="Chen H.Y."/>
            <person name="Chen S.E."/>
            <person name="Zhou L.G."/>
            <person name="Ni X.B."/>
            <person name="Tian J.H."/>
            <person name="Sheng Y."/>
            <person name="Liu T."/>
            <person name="Pan Y.S."/>
            <person name="Xia L.Y."/>
            <person name="Li J."/>
            <person name="Zhao F."/>
            <person name="Cao W.C."/>
        </authorList>
    </citation>
    <scope>NUCLEOTIDE SEQUENCE [LARGE SCALE GENOMIC DNA]</scope>
    <source>
        <strain evidence="1">HaeL-2018</strain>
    </source>
</reference>
<dbReference type="OrthoDB" id="6487625at2759"/>
<protein>
    <submittedName>
        <fullName evidence="1">Uncharacterized protein</fullName>
    </submittedName>
</protein>